<sequence>MGEHEPGETSAVTVAHPLVDFVGDGFVATVSDSPVVGLTEGRMGLLVDAARQSTRVLLITPPESRLTLAMTHYLQLLQGQWVIRNADGALRVAANGRVLQRLDDAWNDLDAAPIEVAADFAQPLVDAATWLQFTISTHHAARDETMLGRALEMISEEICGEAPTGWGVHEPAGIHWNRENLTRFVRGRMPRDTRLFATGGAMHPLSATLQVFRSAIGVTEETKILIALGSDRAVSEAVIARVPAVLAQIASTQQVLFGMAYEQSGAPDATFTAVQTSPPLPVASVIGARAIRDLNIDIDELERSFGAIRAGSRRVPSLVVPFGADPSQRWAQFAAGVGIVGAAQMHEALGLAVRATTGLNEQGSDNAS</sequence>
<protein>
    <submittedName>
        <fullName evidence="1">Uncharacterized protein</fullName>
    </submittedName>
</protein>
<accession>A0ABP7KB22</accession>
<reference evidence="2" key="1">
    <citation type="journal article" date="2019" name="Int. J. Syst. Evol. Microbiol.">
        <title>The Global Catalogue of Microorganisms (GCM) 10K type strain sequencing project: providing services to taxonomists for standard genome sequencing and annotation.</title>
        <authorList>
            <consortium name="The Broad Institute Genomics Platform"/>
            <consortium name="The Broad Institute Genome Sequencing Center for Infectious Disease"/>
            <person name="Wu L."/>
            <person name="Ma J."/>
        </authorList>
    </citation>
    <scope>NUCLEOTIDE SEQUENCE [LARGE SCALE GENOMIC DNA]</scope>
    <source>
        <strain evidence="2">JCM 17021</strain>
    </source>
</reference>
<keyword evidence="2" id="KW-1185">Reference proteome</keyword>
<gene>
    <name evidence="1" type="ORF">GCM10022381_13290</name>
</gene>
<dbReference type="EMBL" id="BAABCN010000002">
    <property type="protein sequence ID" value="GAA3871533.1"/>
    <property type="molecule type" value="Genomic_DNA"/>
</dbReference>
<evidence type="ECO:0000313" key="1">
    <source>
        <dbReference type="EMBL" id="GAA3871533.1"/>
    </source>
</evidence>
<name>A0ABP7KB22_9MICO</name>
<dbReference type="Pfam" id="PF19674">
    <property type="entry name" value="DUF6177"/>
    <property type="match status" value="1"/>
</dbReference>
<dbReference type="Proteomes" id="UP001501803">
    <property type="component" value="Unassembled WGS sequence"/>
</dbReference>
<evidence type="ECO:0000313" key="2">
    <source>
        <dbReference type="Proteomes" id="UP001501803"/>
    </source>
</evidence>
<comment type="caution">
    <text evidence="1">The sequence shown here is derived from an EMBL/GenBank/DDBJ whole genome shotgun (WGS) entry which is preliminary data.</text>
</comment>
<organism evidence="1 2">
    <name type="scientific">Leifsonia kafniensis</name>
    <dbReference type="NCBI Taxonomy" id="475957"/>
    <lineage>
        <taxon>Bacteria</taxon>
        <taxon>Bacillati</taxon>
        <taxon>Actinomycetota</taxon>
        <taxon>Actinomycetes</taxon>
        <taxon>Micrococcales</taxon>
        <taxon>Microbacteriaceae</taxon>
        <taxon>Leifsonia</taxon>
    </lineage>
</organism>
<proteinExistence type="predicted"/>
<dbReference type="RefSeq" id="WP_345063692.1">
    <property type="nucleotide sequence ID" value="NZ_BAABCN010000002.1"/>
</dbReference>
<dbReference type="InterPro" id="IPR046175">
    <property type="entry name" value="DUF6177"/>
</dbReference>